<dbReference type="InterPro" id="IPR013655">
    <property type="entry name" value="PAS_fold_3"/>
</dbReference>
<dbReference type="GO" id="GO:0043565">
    <property type="term" value="F:sequence-specific DNA binding"/>
    <property type="evidence" value="ECO:0007669"/>
    <property type="project" value="InterPro"/>
</dbReference>
<keyword evidence="2" id="KW-0238">DNA-binding</keyword>
<evidence type="ECO:0000259" key="5">
    <source>
        <dbReference type="PROSITE" id="PS50112"/>
    </source>
</evidence>
<dbReference type="SMART" id="SM00091">
    <property type="entry name" value="PAS"/>
    <property type="match status" value="1"/>
</dbReference>
<keyword evidence="1" id="KW-0805">Transcription regulation</keyword>
<dbReference type="PROSITE" id="PS01124">
    <property type="entry name" value="HTH_ARAC_FAMILY_2"/>
    <property type="match status" value="1"/>
</dbReference>
<feature type="domain" description="HTH araC/xylS-type" evidence="4">
    <location>
        <begin position="180"/>
        <end position="278"/>
    </location>
</feature>
<organism evidence="6 7">
    <name type="scientific">Pedobacter frigiditerrae</name>
    <dbReference type="NCBI Taxonomy" id="2530452"/>
    <lineage>
        <taxon>Bacteria</taxon>
        <taxon>Pseudomonadati</taxon>
        <taxon>Bacteroidota</taxon>
        <taxon>Sphingobacteriia</taxon>
        <taxon>Sphingobacteriales</taxon>
        <taxon>Sphingobacteriaceae</taxon>
        <taxon>Pedobacter</taxon>
    </lineage>
</organism>
<evidence type="ECO:0000256" key="1">
    <source>
        <dbReference type="ARBA" id="ARBA00023015"/>
    </source>
</evidence>
<comment type="caution">
    <text evidence="6">The sequence shown here is derived from an EMBL/GenBank/DDBJ whole genome shotgun (WGS) entry which is preliminary data.</text>
</comment>
<dbReference type="PROSITE" id="PS50112">
    <property type="entry name" value="PAS"/>
    <property type="match status" value="1"/>
</dbReference>
<dbReference type="SUPFAM" id="SSF46689">
    <property type="entry name" value="Homeodomain-like"/>
    <property type="match status" value="1"/>
</dbReference>
<accession>A0A4V2MHW1</accession>
<dbReference type="InterPro" id="IPR018060">
    <property type="entry name" value="HTH_AraC"/>
</dbReference>
<gene>
    <name evidence="6" type="ORF">EZ428_20145</name>
</gene>
<dbReference type="OrthoDB" id="1522284at2"/>
<feature type="domain" description="PAS" evidence="5">
    <location>
        <begin position="12"/>
        <end position="64"/>
    </location>
</feature>
<dbReference type="SMART" id="SM00086">
    <property type="entry name" value="PAC"/>
    <property type="match status" value="1"/>
</dbReference>
<dbReference type="PANTHER" id="PTHR43280:SF28">
    <property type="entry name" value="HTH-TYPE TRANSCRIPTIONAL ACTIVATOR RHAS"/>
    <property type="match status" value="1"/>
</dbReference>
<reference evidence="6 7" key="1">
    <citation type="submission" date="2019-02" db="EMBL/GenBank/DDBJ databases">
        <title>Pedobacter sp. RP-1-13 sp. nov., isolated from Arctic soil.</title>
        <authorList>
            <person name="Dahal R.H."/>
        </authorList>
    </citation>
    <scope>NUCLEOTIDE SEQUENCE [LARGE SCALE GENOMIC DNA]</scope>
    <source>
        <strain evidence="6 7">RP-1-13</strain>
    </source>
</reference>
<protein>
    <submittedName>
        <fullName evidence="6">PAS domain S-box protein</fullName>
    </submittedName>
</protein>
<dbReference type="InterPro" id="IPR035965">
    <property type="entry name" value="PAS-like_dom_sf"/>
</dbReference>
<dbReference type="PANTHER" id="PTHR43280">
    <property type="entry name" value="ARAC-FAMILY TRANSCRIPTIONAL REGULATOR"/>
    <property type="match status" value="1"/>
</dbReference>
<dbReference type="SMART" id="SM00342">
    <property type="entry name" value="HTH_ARAC"/>
    <property type="match status" value="1"/>
</dbReference>
<dbReference type="Pfam" id="PF12833">
    <property type="entry name" value="HTH_18"/>
    <property type="match status" value="1"/>
</dbReference>
<dbReference type="Proteomes" id="UP000292884">
    <property type="component" value="Unassembled WGS sequence"/>
</dbReference>
<dbReference type="EMBL" id="SJSK01000006">
    <property type="protein sequence ID" value="TCC88036.1"/>
    <property type="molecule type" value="Genomic_DNA"/>
</dbReference>
<evidence type="ECO:0000256" key="2">
    <source>
        <dbReference type="ARBA" id="ARBA00023125"/>
    </source>
</evidence>
<dbReference type="NCBIfam" id="TIGR00229">
    <property type="entry name" value="sensory_box"/>
    <property type="match status" value="1"/>
</dbReference>
<keyword evidence="3" id="KW-0804">Transcription</keyword>
<evidence type="ECO:0000313" key="7">
    <source>
        <dbReference type="Proteomes" id="UP000292884"/>
    </source>
</evidence>
<dbReference type="Gene3D" id="3.30.450.20">
    <property type="entry name" value="PAS domain"/>
    <property type="match status" value="1"/>
</dbReference>
<dbReference type="InterPro" id="IPR009057">
    <property type="entry name" value="Homeodomain-like_sf"/>
</dbReference>
<proteinExistence type="predicted"/>
<dbReference type="GO" id="GO:0003700">
    <property type="term" value="F:DNA-binding transcription factor activity"/>
    <property type="evidence" value="ECO:0007669"/>
    <property type="project" value="InterPro"/>
</dbReference>
<sequence length="278" mass="32067">MEKLSSKVVFDLEYFFEVTPDLLCIAGFDGYFKKINPTVAKTLGYTNEELFALPISSFIHPDDQHLTGLKQAALVEGQSLLNFENRYITKDGAIIWLLWTSVPIKRDSLIFAIAKDITYRKQLEEYDRISSILGMIENDHQKRFKTPQKRELSSHLMSSAIDKRKKTEEEPSQSDQFWLNNFETLVRKNASKANLNLNFISDGLALSQRQLFRRVDQILGITPNKLVRIIRLQLAWEAIASGKYRTIKEISNIAGYNSRSHFSKLFKEVYGIHVTELL</sequence>
<evidence type="ECO:0000313" key="6">
    <source>
        <dbReference type="EMBL" id="TCC88036.1"/>
    </source>
</evidence>
<keyword evidence="7" id="KW-1185">Reference proteome</keyword>
<dbReference type="InterPro" id="IPR001610">
    <property type="entry name" value="PAC"/>
</dbReference>
<dbReference type="Gene3D" id="1.10.10.60">
    <property type="entry name" value="Homeodomain-like"/>
    <property type="match status" value="1"/>
</dbReference>
<dbReference type="InterPro" id="IPR000014">
    <property type="entry name" value="PAS"/>
</dbReference>
<dbReference type="SUPFAM" id="SSF55785">
    <property type="entry name" value="PYP-like sensor domain (PAS domain)"/>
    <property type="match status" value="1"/>
</dbReference>
<name>A0A4V2MHW1_9SPHI</name>
<dbReference type="RefSeq" id="WP_131555000.1">
    <property type="nucleotide sequence ID" value="NZ_SJSK01000006.1"/>
</dbReference>
<dbReference type="AlphaFoldDB" id="A0A4V2MHW1"/>
<dbReference type="Pfam" id="PF08447">
    <property type="entry name" value="PAS_3"/>
    <property type="match status" value="1"/>
</dbReference>
<evidence type="ECO:0000256" key="3">
    <source>
        <dbReference type="ARBA" id="ARBA00023163"/>
    </source>
</evidence>
<dbReference type="CDD" id="cd00130">
    <property type="entry name" value="PAS"/>
    <property type="match status" value="1"/>
</dbReference>
<evidence type="ECO:0000259" key="4">
    <source>
        <dbReference type="PROSITE" id="PS01124"/>
    </source>
</evidence>